<sequence>MSGAAGDVEEGERRTSNERKKERAHRRPPPPLPDWPSPSRPRPPHTADATAHGVLTRGASAYCGGRTGDEAADTPSRLHQACSRRGTRTDSGLTPFPLTPTSRSCYHSTPAARAAVKLELALPPCRVAYTGNGTVVVSGGFTALGGRTCFLHMRPFKLGAVVDPSGHGHVHRAALCVEDRRGRRRRRCIGGWAGAGGTSPAGMARFIFRQKADYRRQRGGRCDEEHEEEARTMLLILIHSSRSSSSALERAQKDGEDFAHGGDALVCHGVVAVDEEDGFLAREPLSSISQAILPSLLLLRSRRSPRSQAPPHLRSPPRLAHPRHGSVAQRETFVQTGLCTREPVVRLVAGIIYLQQSAVLSRVPWAPSRQRQPQRPTARIPGEVQVGLGMKSASMAKREVELGQLLRKVVDEVLRKVVDEGYAEVFLLPLDLSAWSRSTLQARLETFYVFQLCHSDFLYLESLYHFSDKVIAKSKINSILLRAAEVRRKAAVGILWSGWTLGGAAKVVRRPQDLRDITQGVGETAEALRTPPSNF</sequence>
<feature type="region of interest" description="Disordered" evidence="1">
    <location>
        <begin position="66"/>
        <end position="102"/>
    </location>
</feature>
<protein>
    <submittedName>
        <fullName evidence="2">Uncharacterized protein</fullName>
    </submittedName>
</protein>
<dbReference type="AlphaFoldDB" id="A0AAD7MZ64"/>
<dbReference type="Proteomes" id="UP001215598">
    <property type="component" value="Unassembled WGS sequence"/>
</dbReference>
<comment type="caution">
    <text evidence="2">The sequence shown here is derived from an EMBL/GenBank/DDBJ whole genome shotgun (WGS) entry which is preliminary data.</text>
</comment>
<gene>
    <name evidence="2" type="ORF">B0H16DRAFT_1465710</name>
</gene>
<proteinExistence type="predicted"/>
<organism evidence="2 3">
    <name type="scientific">Mycena metata</name>
    <dbReference type="NCBI Taxonomy" id="1033252"/>
    <lineage>
        <taxon>Eukaryota</taxon>
        <taxon>Fungi</taxon>
        <taxon>Dikarya</taxon>
        <taxon>Basidiomycota</taxon>
        <taxon>Agaricomycotina</taxon>
        <taxon>Agaricomycetes</taxon>
        <taxon>Agaricomycetidae</taxon>
        <taxon>Agaricales</taxon>
        <taxon>Marasmiineae</taxon>
        <taxon>Mycenaceae</taxon>
        <taxon>Mycena</taxon>
    </lineage>
</organism>
<feature type="compositionally biased region" description="Basic and acidic residues" evidence="1">
    <location>
        <begin position="11"/>
        <end position="21"/>
    </location>
</feature>
<evidence type="ECO:0000313" key="2">
    <source>
        <dbReference type="EMBL" id="KAJ7738609.1"/>
    </source>
</evidence>
<evidence type="ECO:0000313" key="3">
    <source>
        <dbReference type="Proteomes" id="UP001215598"/>
    </source>
</evidence>
<accession>A0AAD7MZ64</accession>
<feature type="region of interest" description="Disordered" evidence="1">
    <location>
        <begin position="1"/>
        <end position="54"/>
    </location>
</feature>
<evidence type="ECO:0000256" key="1">
    <source>
        <dbReference type="SAM" id="MobiDB-lite"/>
    </source>
</evidence>
<keyword evidence="3" id="KW-1185">Reference proteome</keyword>
<name>A0AAD7MZ64_9AGAR</name>
<reference evidence="2" key="1">
    <citation type="submission" date="2023-03" db="EMBL/GenBank/DDBJ databases">
        <title>Massive genome expansion in bonnet fungi (Mycena s.s.) driven by repeated elements and novel gene families across ecological guilds.</title>
        <authorList>
            <consortium name="Lawrence Berkeley National Laboratory"/>
            <person name="Harder C.B."/>
            <person name="Miyauchi S."/>
            <person name="Viragh M."/>
            <person name="Kuo A."/>
            <person name="Thoen E."/>
            <person name="Andreopoulos B."/>
            <person name="Lu D."/>
            <person name="Skrede I."/>
            <person name="Drula E."/>
            <person name="Henrissat B."/>
            <person name="Morin E."/>
            <person name="Kohler A."/>
            <person name="Barry K."/>
            <person name="LaButti K."/>
            <person name="Morin E."/>
            <person name="Salamov A."/>
            <person name="Lipzen A."/>
            <person name="Mereny Z."/>
            <person name="Hegedus B."/>
            <person name="Baldrian P."/>
            <person name="Stursova M."/>
            <person name="Weitz H."/>
            <person name="Taylor A."/>
            <person name="Grigoriev I.V."/>
            <person name="Nagy L.G."/>
            <person name="Martin F."/>
            <person name="Kauserud H."/>
        </authorList>
    </citation>
    <scope>NUCLEOTIDE SEQUENCE</scope>
    <source>
        <strain evidence="2">CBHHK182m</strain>
    </source>
</reference>
<feature type="compositionally biased region" description="Pro residues" evidence="1">
    <location>
        <begin position="29"/>
        <end position="41"/>
    </location>
</feature>
<dbReference type="EMBL" id="JARKIB010000111">
    <property type="protein sequence ID" value="KAJ7738609.1"/>
    <property type="molecule type" value="Genomic_DNA"/>
</dbReference>
<feature type="region of interest" description="Disordered" evidence="1">
    <location>
        <begin position="303"/>
        <end position="327"/>
    </location>
</feature>